<evidence type="ECO:0000313" key="2">
    <source>
        <dbReference type="EMBL" id="OGZ57336.1"/>
    </source>
</evidence>
<feature type="transmembrane region" description="Helical" evidence="1">
    <location>
        <begin position="14"/>
        <end position="37"/>
    </location>
</feature>
<dbReference type="STRING" id="1802158.A2827_03565"/>
<gene>
    <name evidence="2" type="ORF">A2827_03565</name>
</gene>
<feature type="transmembrane region" description="Helical" evidence="1">
    <location>
        <begin position="73"/>
        <end position="91"/>
    </location>
</feature>
<comment type="caution">
    <text evidence="2">The sequence shown here is derived from an EMBL/GenBank/DDBJ whole genome shotgun (WGS) entry which is preliminary data.</text>
</comment>
<keyword evidence="1" id="KW-1133">Transmembrane helix</keyword>
<protein>
    <recommendedName>
        <fullName evidence="4">DUF4956 domain-containing protein</fullName>
    </recommendedName>
</protein>
<dbReference type="InterPro" id="IPR032531">
    <property type="entry name" value="DUF4956"/>
</dbReference>
<dbReference type="AlphaFoldDB" id="A0A1G2H4C7"/>
<evidence type="ECO:0000313" key="3">
    <source>
        <dbReference type="Proteomes" id="UP000177932"/>
    </source>
</evidence>
<reference evidence="2 3" key="1">
    <citation type="journal article" date="2016" name="Nat. Commun.">
        <title>Thousands of microbial genomes shed light on interconnected biogeochemical processes in an aquifer system.</title>
        <authorList>
            <person name="Anantharaman K."/>
            <person name="Brown C.T."/>
            <person name="Hug L.A."/>
            <person name="Sharon I."/>
            <person name="Castelle C.J."/>
            <person name="Probst A.J."/>
            <person name="Thomas B.C."/>
            <person name="Singh A."/>
            <person name="Wilkins M.J."/>
            <person name="Karaoz U."/>
            <person name="Brodie E.L."/>
            <person name="Williams K.H."/>
            <person name="Hubbard S.S."/>
            <person name="Banfield J.F."/>
        </authorList>
    </citation>
    <scope>NUCLEOTIDE SEQUENCE [LARGE SCALE GENOMIC DNA]</scope>
</reference>
<feature type="transmembrane region" description="Helical" evidence="1">
    <location>
        <begin position="112"/>
        <end position="133"/>
    </location>
</feature>
<dbReference type="EMBL" id="MHOD01000032">
    <property type="protein sequence ID" value="OGZ57336.1"/>
    <property type="molecule type" value="Genomic_DNA"/>
</dbReference>
<keyword evidence="1" id="KW-0472">Membrane</keyword>
<evidence type="ECO:0000256" key="1">
    <source>
        <dbReference type="SAM" id="Phobius"/>
    </source>
</evidence>
<dbReference type="Proteomes" id="UP000177932">
    <property type="component" value="Unassembled WGS sequence"/>
</dbReference>
<organism evidence="2 3">
    <name type="scientific">Candidatus Spechtbacteria bacterium RIFCSPHIGHO2_01_FULL_43_30</name>
    <dbReference type="NCBI Taxonomy" id="1802158"/>
    <lineage>
        <taxon>Bacteria</taxon>
        <taxon>Candidatus Spechtiibacteriota</taxon>
    </lineage>
</organism>
<proteinExistence type="predicted"/>
<feature type="transmembrane region" description="Helical" evidence="1">
    <location>
        <begin position="49"/>
        <end position="67"/>
    </location>
</feature>
<keyword evidence="1" id="KW-0812">Transmembrane</keyword>
<name>A0A1G2H4C7_9BACT</name>
<evidence type="ECO:0008006" key="4">
    <source>
        <dbReference type="Google" id="ProtNLM"/>
    </source>
</evidence>
<accession>A0A1G2H4C7</accession>
<sequence length="225" mass="24720">MQPLNYFSFSPTEVSMAVVLFNIFLATVIAFAIAYVHKYTHTGLSYSQSFFATLILVSIIASVVMMIVQNNVYAALGLLGAFALIRFRTIIKETRDIAFLFFALAEGVAMGLSHYAVGIVSAIIISAVAYAIFRFNLGSTSDKKFVLLLTSKLPIDQVAVNSQLKSEGLNLSMLSSKKRQNDFYEYTFSLSGKNVGSADKIISKFASSLSITEYDLVSGRESIEY</sequence>
<dbReference type="Pfam" id="PF16316">
    <property type="entry name" value="DUF4956"/>
    <property type="match status" value="1"/>
</dbReference>